<dbReference type="Pfam" id="PF00293">
    <property type="entry name" value="NUDIX"/>
    <property type="match status" value="1"/>
</dbReference>
<reference evidence="3 6" key="2">
    <citation type="submission" date="2024-01" db="EMBL/GenBank/DDBJ databases">
        <title>Genome mining of biosynthetic gene clusters to explore secondary metabolites of Streptomyces sp.</title>
        <authorList>
            <person name="Baig A."/>
            <person name="Ajitkumar Shintre N."/>
            <person name="Kumar H."/>
            <person name="Anbarasu A."/>
            <person name="Ramaiah S."/>
        </authorList>
    </citation>
    <scope>NUCLEOTIDE SEQUENCE [LARGE SCALE GENOMIC DNA]</scope>
    <source>
        <strain evidence="3 6">A01</strain>
    </source>
</reference>
<dbReference type="SUPFAM" id="SSF55811">
    <property type="entry name" value="Nudix"/>
    <property type="match status" value="1"/>
</dbReference>
<accession>A0A7K2IXP3</accession>
<dbReference type="PROSITE" id="PS51462">
    <property type="entry name" value="NUDIX"/>
    <property type="match status" value="1"/>
</dbReference>
<dbReference type="GeneID" id="91389495"/>
<sequence>MSIPNTHIRAVLDGYLERFPKEGDAAAPLIRALGGEPATSSPETPRVGHVTVGAVVLDPCWRVLMVRDAEREAWSLPGGPPTDADTALHEAARARLEEATGLTPEQDGSASDPLPLDLDVRPVPGTSDTEEPEGRHFTFLYLYRATAATVPAGSGALGAPAWRPHTDLPSARLAAKIAQVLATAREAVRA</sequence>
<organism evidence="4 5">
    <name type="scientific">Nocardiopsis alba</name>
    <dbReference type="NCBI Taxonomy" id="53437"/>
    <lineage>
        <taxon>Bacteria</taxon>
        <taxon>Bacillati</taxon>
        <taxon>Actinomycetota</taxon>
        <taxon>Actinomycetes</taxon>
        <taxon>Streptosporangiales</taxon>
        <taxon>Nocardiopsidaceae</taxon>
        <taxon>Nocardiopsis</taxon>
    </lineage>
</organism>
<evidence type="ECO:0000313" key="4">
    <source>
        <dbReference type="EMBL" id="MYR34760.1"/>
    </source>
</evidence>
<evidence type="ECO:0000259" key="2">
    <source>
        <dbReference type="PROSITE" id="PS51462"/>
    </source>
</evidence>
<reference evidence="4 5" key="1">
    <citation type="journal article" date="2019" name="Nat. Commun.">
        <title>The antimicrobial potential of Streptomyces from insect microbiomes.</title>
        <authorList>
            <person name="Chevrette M.G."/>
            <person name="Carlson C.M."/>
            <person name="Ortega H.E."/>
            <person name="Thomas C."/>
            <person name="Ananiev G.E."/>
            <person name="Barns K.J."/>
            <person name="Book A.J."/>
            <person name="Cagnazzo J."/>
            <person name="Carlos C."/>
            <person name="Flanigan W."/>
            <person name="Grubbs K.J."/>
            <person name="Horn H.A."/>
            <person name="Hoffmann F.M."/>
            <person name="Klassen J.L."/>
            <person name="Knack J.J."/>
            <person name="Lewin G.R."/>
            <person name="McDonald B.R."/>
            <person name="Muller L."/>
            <person name="Melo W.G.P."/>
            <person name="Pinto-Tomas A.A."/>
            <person name="Schmitz A."/>
            <person name="Wendt-Pienkowski E."/>
            <person name="Wildman S."/>
            <person name="Zhao M."/>
            <person name="Zhang F."/>
            <person name="Bugni T.S."/>
            <person name="Andes D.R."/>
            <person name="Pupo M.T."/>
            <person name="Currie C.R."/>
        </authorList>
    </citation>
    <scope>NUCLEOTIDE SEQUENCE [LARGE SCALE GENOMIC DNA]</scope>
    <source>
        <strain evidence="4 5">SID5840</strain>
    </source>
</reference>
<dbReference type="OMA" id="EPEHVHY"/>
<evidence type="ECO:0000256" key="1">
    <source>
        <dbReference type="SAM" id="MobiDB-lite"/>
    </source>
</evidence>
<dbReference type="InterPro" id="IPR015797">
    <property type="entry name" value="NUDIX_hydrolase-like_dom_sf"/>
</dbReference>
<dbReference type="Gene3D" id="3.90.79.10">
    <property type="entry name" value="Nucleoside Triphosphate Pyrophosphohydrolase"/>
    <property type="match status" value="1"/>
</dbReference>
<feature type="compositionally biased region" description="Low complexity" evidence="1">
    <location>
        <begin position="112"/>
        <end position="124"/>
    </location>
</feature>
<keyword evidence="6" id="KW-1185">Reference proteome</keyword>
<dbReference type="Proteomes" id="UP000467124">
    <property type="component" value="Unassembled WGS sequence"/>
</dbReference>
<dbReference type="Proteomes" id="UP001585053">
    <property type="component" value="Unassembled WGS sequence"/>
</dbReference>
<dbReference type="AlphaFoldDB" id="A0A7K2IXP3"/>
<dbReference type="EMBL" id="WWHY01000001">
    <property type="protein sequence ID" value="MYR34760.1"/>
    <property type="molecule type" value="Genomic_DNA"/>
</dbReference>
<protein>
    <submittedName>
        <fullName evidence="4">NUDIX domain-containing protein</fullName>
    </submittedName>
</protein>
<gene>
    <name evidence="4" type="ORF">GTW20_21515</name>
    <name evidence="3" type="ORF">VSQ78_00755</name>
</gene>
<dbReference type="RefSeq" id="WP_014913028.1">
    <property type="nucleotide sequence ID" value="NZ_BAZE01000001.1"/>
</dbReference>
<proteinExistence type="predicted"/>
<name>A0A7K2IXP3_9ACTN</name>
<evidence type="ECO:0000313" key="5">
    <source>
        <dbReference type="Proteomes" id="UP000467124"/>
    </source>
</evidence>
<feature type="region of interest" description="Disordered" evidence="1">
    <location>
        <begin position="99"/>
        <end position="132"/>
    </location>
</feature>
<dbReference type="InterPro" id="IPR000086">
    <property type="entry name" value="NUDIX_hydrolase_dom"/>
</dbReference>
<feature type="domain" description="Nudix hydrolase" evidence="2">
    <location>
        <begin position="47"/>
        <end position="186"/>
    </location>
</feature>
<dbReference type="EMBL" id="JAYMRS010000001">
    <property type="protein sequence ID" value="MFB8766211.1"/>
    <property type="molecule type" value="Genomic_DNA"/>
</dbReference>
<evidence type="ECO:0000313" key="3">
    <source>
        <dbReference type="EMBL" id="MFB8766211.1"/>
    </source>
</evidence>
<evidence type="ECO:0000313" key="6">
    <source>
        <dbReference type="Proteomes" id="UP001585053"/>
    </source>
</evidence>
<comment type="caution">
    <text evidence="4">The sequence shown here is derived from an EMBL/GenBank/DDBJ whole genome shotgun (WGS) entry which is preliminary data.</text>
</comment>